<organism evidence="3 4">
    <name type="scientific">Datura stramonium</name>
    <name type="common">Jimsonweed</name>
    <name type="synonym">Common thornapple</name>
    <dbReference type="NCBI Taxonomy" id="4076"/>
    <lineage>
        <taxon>Eukaryota</taxon>
        <taxon>Viridiplantae</taxon>
        <taxon>Streptophyta</taxon>
        <taxon>Embryophyta</taxon>
        <taxon>Tracheophyta</taxon>
        <taxon>Spermatophyta</taxon>
        <taxon>Magnoliopsida</taxon>
        <taxon>eudicotyledons</taxon>
        <taxon>Gunneridae</taxon>
        <taxon>Pentapetalae</taxon>
        <taxon>asterids</taxon>
        <taxon>lamiids</taxon>
        <taxon>Solanales</taxon>
        <taxon>Solanaceae</taxon>
        <taxon>Solanoideae</taxon>
        <taxon>Datureae</taxon>
        <taxon>Datura</taxon>
    </lineage>
</organism>
<dbReference type="EC" id="2.5.1.-" evidence="2"/>
<evidence type="ECO:0000313" key="3">
    <source>
        <dbReference type="EMBL" id="MCD7465223.1"/>
    </source>
</evidence>
<gene>
    <name evidence="3" type="primary">CPT5_1</name>
    <name evidence="3" type="ORF">HAX54_000816</name>
</gene>
<dbReference type="PANTHER" id="PTHR10291">
    <property type="entry name" value="DEHYDRODOLICHYL DIPHOSPHATE SYNTHASE FAMILY MEMBER"/>
    <property type="match status" value="1"/>
</dbReference>
<dbReference type="Pfam" id="PF01255">
    <property type="entry name" value="Prenyltransf"/>
    <property type="match status" value="1"/>
</dbReference>
<dbReference type="NCBIfam" id="TIGR00055">
    <property type="entry name" value="uppS"/>
    <property type="match status" value="1"/>
</dbReference>
<dbReference type="InterPro" id="IPR036424">
    <property type="entry name" value="UPP_synth-like_sf"/>
</dbReference>
<reference evidence="3 4" key="1">
    <citation type="journal article" date="2021" name="BMC Genomics">
        <title>Datura genome reveals duplications of psychoactive alkaloid biosynthetic genes and high mutation rate following tissue culture.</title>
        <authorList>
            <person name="Rajewski A."/>
            <person name="Carter-House D."/>
            <person name="Stajich J."/>
            <person name="Litt A."/>
        </authorList>
    </citation>
    <scope>NUCLEOTIDE SEQUENCE [LARGE SCALE GENOMIC DNA]</scope>
    <source>
        <strain evidence="3">AR-01</strain>
    </source>
</reference>
<dbReference type="InterPro" id="IPR018520">
    <property type="entry name" value="UPP_synth-like_CS"/>
</dbReference>
<name>A0ABS8T297_DATST</name>
<dbReference type="Gene3D" id="3.40.1180.10">
    <property type="entry name" value="Decaprenyl diphosphate synthase-like"/>
    <property type="match status" value="1"/>
</dbReference>
<dbReference type="SUPFAM" id="SSF64005">
    <property type="entry name" value="Undecaprenyl diphosphate synthase"/>
    <property type="match status" value="1"/>
</dbReference>
<dbReference type="PROSITE" id="PS01066">
    <property type="entry name" value="UPP_SYNTHASE"/>
    <property type="match status" value="1"/>
</dbReference>
<sequence length="291" mass="33583">MLFLRFTLPYSNITLINRNQYNSRKRYPKIVATSSSNINVTTEVTLPEGLKHVAVIMDGHRRWAKLRGLPQEQGQLAGAEKMKFLTRLCSKWGVKVFTVFAFSTENWLRPKEEVDFLMNLFLEMAISSDYLDECIRDGRRVSIIGDRSILSKSLCEALTLVEEKTKTNSGLHVMVAINYGGRHDIIQATKRIASKVNNGLIKVNDIDQNLFEQELETHCVEFPHPDLLIRTSGEQRISNFMLWQLAYTELYFAKKKFPDMEEADFVEAFMSFQPRNRRYGGSNIQEMKIPS</sequence>
<dbReference type="PANTHER" id="PTHR10291:SF41">
    <property type="entry name" value="CIS-PRENYLTRANSFERASE 7, CHLOROPLASTIC"/>
    <property type="match status" value="1"/>
</dbReference>
<evidence type="ECO:0000256" key="1">
    <source>
        <dbReference type="ARBA" id="ARBA00022679"/>
    </source>
</evidence>
<dbReference type="CDD" id="cd00475">
    <property type="entry name" value="Cis_IPPS"/>
    <property type="match status" value="1"/>
</dbReference>
<keyword evidence="4" id="KW-1185">Reference proteome</keyword>
<dbReference type="Proteomes" id="UP000823775">
    <property type="component" value="Unassembled WGS sequence"/>
</dbReference>
<protein>
    <recommendedName>
        <fullName evidence="2">Alkyl transferase</fullName>
        <ecNumber evidence="2">2.5.1.-</ecNumber>
    </recommendedName>
</protein>
<evidence type="ECO:0000256" key="2">
    <source>
        <dbReference type="RuleBase" id="RU363018"/>
    </source>
</evidence>
<dbReference type="HAMAP" id="MF_01139">
    <property type="entry name" value="ISPT"/>
    <property type="match status" value="1"/>
</dbReference>
<dbReference type="EMBL" id="JACEIK010001029">
    <property type="protein sequence ID" value="MCD7465223.1"/>
    <property type="molecule type" value="Genomic_DNA"/>
</dbReference>
<dbReference type="InterPro" id="IPR001441">
    <property type="entry name" value="UPP_synth-like"/>
</dbReference>
<evidence type="ECO:0000313" key="4">
    <source>
        <dbReference type="Proteomes" id="UP000823775"/>
    </source>
</evidence>
<comment type="caution">
    <text evidence="3">The sequence shown here is derived from an EMBL/GenBank/DDBJ whole genome shotgun (WGS) entry which is preliminary data.</text>
</comment>
<keyword evidence="1 2" id="KW-0808">Transferase</keyword>
<accession>A0ABS8T297</accession>
<proteinExistence type="inferred from homology"/>
<comment type="similarity">
    <text evidence="2">Belongs to the UPP synthase family.</text>
</comment>